<dbReference type="Proteomes" id="UP000231179">
    <property type="component" value="Chromosome"/>
</dbReference>
<name>A0A1Y0KZG9_9MOLU</name>
<protein>
    <submittedName>
        <fullName evidence="1">Uncharacterized protein</fullName>
    </submittedName>
</protein>
<organism evidence="1 2">
    <name type="scientific">Spiroplasma clarkii</name>
    <dbReference type="NCBI Taxonomy" id="2139"/>
    <lineage>
        <taxon>Bacteria</taxon>
        <taxon>Bacillati</taxon>
        <taxon>Mycoplasmatota</taxon>
        <taxon>Mollicutes</taxon>
        <taxon>Entomoplasmatales</taxon>
        <taxon>Spiroplasmataceae</taxon>
        <taxon>Spiroplasma</taxon>
    </lineage>
</organism>
<keyword evidence="2" id="KW-1185">Reference proteome</keyword>
<proteinExistence type="predicted"/>
<sequence>MNYINETVPIKELVTNKNVDKYIIDGMNQLSPNVVGDSNEEILVYKDKNGNAIYDKNSEIAKEYAKNSYYSSINENFYVDGRVFKTLNEVANYYQTNFLNNKDNVIKQDLYSFNSVSYNKNELKSKIESSVKAAYKYDETIFLDSEINQPNLITPNYIDKQAIKKYFKSPGKYLVEARSSAGGTYTGDLIIDSETNLEDVIHNENNWIKTGEYSEDIYKVVQNSAVSAIMMGVAPLVERLLNIKENDDNNGIKACFNNGDDFTLKSMITCFSSESDYSSLLSIIQKEELMAETTHIIRNLNNVESLPINEKATIFIYQMREMFRNVEISYVDNLEWNRIVKVMFSNFIVGINSWNALIEEIGEADILLLADYFVDKNSFDSIINQYVNKAQIQAKVKDFATELSIAMDSEKLAFKKKIFDTSMELISQAADIAINYIMETALDLAEAIPVIGDILEFARDFNIRTTMIYELILPNSDKKLTYQMSQWFFENKKFKPKEIFNVFEIKEPRKNETYILNGRYYSTYEAANEQLVKDIVTRTVLQGPYYYFIRGQVAIKKENKEELVDYWMDKIISEGQVEPRYLDYFGGVFDSRDEALVSMREKIKDEDNFKKTYSYRYGQLNDNEIFFDSLDEAKAFVDEDNPLTVKKVSVTEFISNSKFDELYDLSQFEQKICSFELYGMEYFYKNKDDAFFAILKILNFRNELVTTETLSYSLNGLEFENIIKYVEYLEENIVLVETKTQNNKYEGVNL</sequence>
<dbReference type="EMBL" id="CP024870">
    <property type="protein sequence ID" value="ATX70581.1"/>
    <property type="molecule type" value="Genomic_DNA"/>
</dbReference>
<dbReference type="KEGG" id="scla:SCLARK_00415"/>
<dbReference type="OrthoDB" id="10018090at2"/>
<evidence type="ECO:0000313" key="1">
    <source>
        <dbReference type="EMBL" id="ATX70581.1"/>
    </source>
</evidence>
<dbReference type="RefSeq" id="WP_100254145.1">
    <property type="nucleotide sequence ID" value="NZ_CP015819.1"/>
</dbReference>
<reference evidence="1 2" key="1">
    <citation type="submission" date="2017-11" db="EMBL/GenBank/DDBJ databases">
        <title>Complete genome sequence of Spiroplasma clarkii CN-5 (DSM 19994).</title>
        <authorList>
            <person name="Tsai Y.-M."/>
            <person name="Chang A."/>
            <person name="Lo W.-S."/>
            <person name="Kuo C.-H."/>
        </authorList>
    </citation>
    <scope>NUCLEOTIDE SEQUENCE [LARGE SCALE GENOMIC DNA]</scope>
    <source>
        <strain evidence="1 2">CN-5</strain>
    </source>
</reference>
<evidence type="ECO:0000313" key="2">
    <source>
        <dbReference type="Proteomes" id="UP000231179"/>
    </source>
</evidence>
<dbReference type="AlphaFoldDB" id="A0A1Y0KZG9"/>
<gene>
    <name evidence="1" type="ORF">SCLAR_v1c02510</name>
</gene>
<accession>A0A1Y0KZG9</accession>